<evidence type="ECO:0000313" key="6">
    <source>
        <dbReference type="Proteomes" id="UP000466632"/>
    </source>
</evidence>
<sequence>MRLKTDRKTDPDATEVSEEKAGQVASQTSEPEAIGDAETITNDAEDRAEPAEDTSGGDAEDVAESGDTSSDDAEADDVETEKDVKDVEPPERKRRISRIKWSRVLVFWVLPAVAMMIAAAAGYLKWQDAWVRDSAVAGIESVAAAKDSTVAILSYQPDTVDKDLTAARDRLTGKFKDSYTQLVHDVVMPGARKDHISAIATVPAAASVSATPNHAVVLVFVNQTVTVGNDAPTDTASTVRVTLDKSGGRWLISSFDPV</sequence>
<feature type="region of interest" description="Disordered" evidence="3">
    <location>
        <begin position="1"/>
        <end position="93"/>
    </location>
</feature>
<evidence type="ECO:0000256" key="1">
    <source>
        <dbReference type="ARBA" id="ARBA00004370"/>
    </source>
</evidence>
<dbReference type="EMBL" id="AP022582">
    <property type="protein sequence ID" value="BBY02430.1"/>
    <property type="molecule type" value="Genomic_DNA"/>
</dbReference>
<keyword evidence="6" id="KW-1185">Reference proteome</keyword>
<keyword evidence="2 4" id="KW-0472">Membrane</keyword>
<evidence type="ECO:0000256" key="4">
    <source>
        <dbReference type="SAM" id="Phobius"/>
    </source>
</evidence>
<reference evidence="5 6" key="1">
    <citation type="journal article" date="2019" name="Emerg. Microbes Infect.">
        <title>Comprehensive subspecies identification of 175 nontuberculous mycobacteria species based on 7547 genomic profiles.</title>
        <authorList>
            <person name="Matsumoto Y."/>
            <person name="Kinjo T."/>
            <person name="Motooka D."/>
            <person name="Nabeya D."/>
            <person name="Jung N."/>
            <person name="Uechi K."/>
            <person name="Horii T."/>
            <person name="Iida T."/>
            <person name="Fujita J."/>
            <person name="Nakamura S."/>
        </authorList>
    </citation>
    <scope>NUCLEOTIDE SEQUENCE [LARGE SCALE GENOMIC DNA]</scope>
    <source>
        <strain evidence="5 6">JCM 16018</strain>
    </source>
</reference>
<dbReference type="AlphaFoldDB" id="A0A7I7P1N3"/>
<keyword evidence="4" id="KW-0812">Transmembrane</keyword>
<evidence type="ECO:0000313" key="5">
    <source>
        <dbReference type="EMBL" id="BBY02430.1"/>
    </source>
</evidence>
<dbReference type="KEGG" id="mseo:MSEO_29290"/>
<proteinExistence type="predicted"/>
<comment type="subcellular location">
    <subcellularLocation>
        <location evidence="1">Membrane</location>
    </subcellularLocation>
</comment>
<organism evidence="5 6">
    <name type="scientific">Mycobacterium seoulense</name>
    <dbReference type="NCBI Taxonomy" id="386911"/>
    <lineage>
        <taxon>Bacteria</taxon>
        <taxon>Bacillati</taxon>
        <taxon>Actinomycetota</taxon>
        <taxon>Actinomycetes</taxon>
        <taxon>Mycobacteriales</taxon>
        <taxon>Mycobacteriaceae</taxon>
        <taxon>Mycobacterium</taxon>
    </lineage>
</organism>
<accession>A0A7I7P1N3</accession>
<dbReference type="PANTHER" id="PTHR37042:SF4">
    <property type="entry name" value="OUTER MEMBRANE PROTEIN RV1973"/>
    <property type="match status" value="1"/>
</dbReference>
<feature type="compositionally biased region" description="Basic and acidic residues" evidence="3">
    <location>
        <begin position="81"/>
        <end position="91"/>
    </location>
</feature>
<evidence type="ECO:0008006" key="7">
    <source>
        <dbReference type="Google" id="ProtNLM"/>
    </source>
</evidence>
<dbReference type="PANTHER" id="PTHR37042">
    <property type="entry name" value="OUTER MEMBRANE PROTEIN RV1973"/>
    <property type="match status" value="1"/>
</dbReference>
<dbReference type="RefSeq" id="WP_102419695.1">
    <property type="nucleotide sequence ID" value="NZ_AP022582.1"/>
</dbReference>
<feature type="compositionally biased region" description="Basic and acidic residues" evidence="3">
    <location>
        <begin position="1"/>
        <end position="21"/>
    </location>
</feature>
<evidence type="ECO:0000256" key="2">
    <source>
        <dbReference type="ARBA" id="ARBA00023136"/>
    </source>
</evidence>
<feature type="transmembrane region" description="Helical" evidence="4">
    <location>
        <begin position="104"/>
        <end position="124"/>
    </location>
</feature>
<keyword evidence="4" id="KW-1133">Transmembrane helix</keyword>
<gene>
    <name evidence="5" type="ORF">MSEO_29290</name>
</gene>
<dbReference type="Proteomes" id="UP000466632">
    <property type="component" value="Chromosome"/>
</dbReference>
<dbReference type="GO" id="GO:0016020">
    <property type="term" value="C:membrane"/>
    <property type="evidence" value="ECO:0007669"/>
    <property type="project" value="UniProtKB-SubCell"/>
</dbReference>
<name>A0A7I7P1N3_9MYCO</name>
<protein>
    <recommendedName>
        <fullName evidence="7">Outer membrane protein</fullName>
    </recommendedName>
</protein>
<feature type="compositionally biased region" description="Acidic residues" evidence="3">
    <location>
        <begin position="58"/>
        <end position="80"/>
    </location>
</feature>
<evidence type="ECO:0000256" key="3">
    <source>
        <dbReference type="SAM" id="MobiDB-lite"/>
    </source>
</evidence>